<feature type="region of interest" description="Disordered" evidence="1">
    <location>
        <begin position="182"/>
        <end position="201"/>
    </location>
</feature>
<feature type="compositionally biased region" description="Basic and acidic residues" evidence="1">
    <location>
        <begin position="357"/>
        <end position="376"/>
    </location>
</feature>
<dbReference type="Proteomes" id="UP001501020">
    <property type="component" value="Unassembled WGS sequence"/>
</dbReference>
<comment type="caution">
    <text evidence="3">The sequence shown here is derived from an EMBL/GenBank/DDBJ whole genome shotgun (WGS) entry which is preliminary data.</text>
</comment>
<keyword evidence="2" id="KW-1133">Transmembrane helix</keyword>
<evidence type="ECO:0000256" key="2">
    <source>
        <dbReference type="SAM" id="Phobius"/>
    </source>
</evidence>
<feature type="region of interest" description="Disordered" evidence="1">
    <location>
        <begin position="206"/>
        <end position="382"/>
    </location>
</feature>
<feature type="transmembrane region" description="Helical" evidence="2">
    <location>
        <begin position="98"/>
        <end position="123"/>
    </location>
</feature>
<evidence type="ECO:0000313" key="3">
    <source>
        <dbReference type="EMBL" id="GAA2146397.1"/>
    </source>
</evidence>
<dbReference type="EMBL" id="BAAAMR010000043">
    <property type="protein sequence ID" value="GAA2146397.1"/>
    <property type="molecule type" value="Genomic_DNA"/>
</dbReference>
<accession>A0ABP5LFN5</accession>
<name>A0ABP5LFN5_9ACTN</name>
<evidence type="ECO:0000256" key="1">
    <source>
        <dbReference type="SAM" id="MobiDB-lite"/>
    </source>
</evidence>
<keyword evidence="2" id="KW-0472">Membrane</keyword>
<proteinExistence type="predicted"/>
<feature type="transmembrane region" description="Helical" evidence="2">
    <location>
        <begin position="69"/>
        <end position="86"/>
    </location>
</feature>
<feature type="compositionally biased region" description="Low complexity" evidence="1">
    <location>
        <begin position="268"/>
        <end position="298"/>
    </location>
</feature>
<feature type="transmembrane region" description="Helical" evidence="2">
    <location>
        <begin position="143"/>
        <end position="164"/>
    </location>
</feature>
<sequence length="382" mass="40838">MFMMSGGSLVPLLALALLVGNQWVIDAINKSGFKFDEGLGPLVSHLFFVAWRFTPPRGLDWRFVVSDDFTTLLMFAVVALLVLAGARTVDPERGVLGALITGWWAVVVACGIAGGVSGLLLKWSIKYEDGSVSRNFFESVQSGAASGLLYGWLAGIGALVGFLLSRPRGQAAPQFGQYAQQQPYNPQQPYAPQQAAPMQQPYAQQPYAQQPYGGPQQGMPQAVQQPMQQPMAQPMQQGMPTGNDQPGLPPQHPAAVPYVPPARPSQSPAWGGVPVPPQQQGAPAPEQEAPAPEAAPQASETTVEPASGQDAPEPEQGAEPAQHEPQDAVPDDAPSHEASPKATEGEDAQDDEDEDDLRLADRTRVDRRPDVPRDPDPMPPPM</sequence>
<reference evidence="4" key="1">
    <citation type="journal article" date="2019" name="Int. J. Syst. Evol. Microbiol.">
        <title>The Global Catalogue of Microorganisms (GCM) 10K type strain sequencing project: providing services to taxonomists for standard genome sequencing and annotation.</title>
        <authorList>
            <consortium name="The Broad Institute Genomics Platform"/>
            <consortium name="The Broad Institute Genome Sequencing Center for Infectious Disease"/>
            <person name="Wu L."/>
            <person name="Ma J."/>
        </authorList>
    </citation>
    <scope>NUCLEOTIDE SEQUENCE [LARGE SCALE GENOMIC DNA]</scope>
    <source>
        <strain evidence="4">JCM 13850</strain>
    </source>
</reference>
<feature type="compositionally biased region" description="Pro residues" evidence="1">
    <location>
        <begin position="247"/>
        <end position="263"/>
    </location>
</feature>
<organism evidence="3 4">
    <name type="scientific">Actinomadura napierensis</name>
    <dbReference type="NCBI Taxonomy" id="267854"/>
    <lineage>
        <taxon>Bacteria</taxon>
        <taxon>Bacillati</taxon>
        <taxon>Actinomycetota</taxon>
        <taxon>Actinomycetes</taxon>
        <taxon>Streptosporangiales</taxon>
        <taxon>Thermomonosporaceae</taxon>
        <taxon>Actinomadura</taxon>
    </lineage>
</organism>
<gene>
    <name evidence="3" type="ORF">GCM10009727_47640</name>
</gene>
<feature type="compositionally biased region" description="Low complexity" evidence="1">
    <location>
        <begin position="206"/>
        <end position="240"/>
    </location>
</feature>
<keyword evidence="2" id="KW-0812">Transmembrane</keyword>
<keyword evidence="4" id="KW-1185">Reference proteome</keyword>
<feature type="compositionally biased region" description="Acidic residues" evidence="1">
    <location>
        <begin position="345"/>
        <end position="356"/>
    </location>
</feature>
<evidence type="ECO:0000313" key="4">
    <source>
        <dbReference type="Proteomes" id="UP001501020"/>
    </source>
</evidence>
<protein>
    <submittedName>
        <fullName evidence="3">Uncharacterized protein</fullName>
    </submittedName>
</protein>